<dbReference type="PANTHER" id="PTHR34297">
    <property type="entry name" value="HYPOTHETICAL CYTOSOLIC PROTEIN-RELATED"/>
    <property type="match status" value="1"/>
</dbReference>
<dbReference type="EMBL" id="MNTG01000029">
    <property type="protein sequence ID" value="OLA37581.1"/>
    <property type="molecule type" value="Genomic_DNA"/>
</dbReference>
<comment type="caution">
    <text evidence="3">The sequence shown here is derived from an EMBL/GenBank/DDBJ whole genome shotgun (WGS) entry which is preliminary data.</text>
</comment>
<protein>
    <submittedName>
        <fullName evidence="3">Uncharacterized protein</fullName>
    </submittedName>
</protein>
<dbReference type="Pfam" id="PF03780">
    <property type="entry name" value="Asp23"/>
    <property type="match status" value="1"/>
</dbReference>
<dbReference type="PANTHER" id="PTHR34297:SF2">
    <property type="entry name" value="ASP23_GLS24 FAMILY ENVELOPE STRESS RESPONSE PROTEIN"/>
    <property type="match status" value="1"/>
</dbReference>
<proteinExistence type="inferred from homology"/>
<dbReference type="AlphaFoldDB" id="A0A1Q6R5D3"/>
<dbReference type="InterPro" id="IPR005531">
    <property type="entry name" value="Asp23"/>
</dbReference>
<dbReference type="Proteomes" id="UP000186777">
    <property type="component" value="Unassembled WGS sequence"/>
</dbReference>
<dbReference type="STRING" id="626940.BHW43_05865"/>
<evidence type="ECO:0000313" key="4">
    <source>
        <dbReference type="Proteomes" id="UP000186777"/>
    </source>
</evidence>
<evidence type="ECO:0000313" key="3">
    <source>
        <dbReference type="EMBL" id="OLA37581.1"/>
    </source>
</evidence>
<feature type="compositionally biased region" description="Basic and acidic residues" evidence="2">
    <location>
        <begin position="196"/>
        <end position="206"/>
    </location>
</feature>
<comment type="similarity">
    <text evidence="1">Belongs to the asp23 family.</text>
</comment>
<organism evidence="3 4">
    <name type="scientific">Phascolarctobacterium succinatutens</name>
    <dbReference type="NCBI Taxonomy" id="626940"/>
    <lineage>
        <taxon>Bacteria</taxon>
        <taxon>Bacillati</taxon>
        <taxon>Bacillota</taxon>
        <taxon>Negativicutes</taxon>
        <taxon>Acidaminococcales</taxon>
        <taxon>Acidaminococcaceae</taxon>
        <taxon>Phascolarctobacterium</taxon>
    </lineage>
</organism>
<gene>
    <name evidence="3" type="ORF">BHW43_05865</name>
</gene>
<name>A0A1Q6R5D3_9FIRM</name>
<feature type="compositionally biased region" description="Polar residues" evidence="2">
    <location>
        <begin position="170"/>
        <end position="179"/>
    </location>
</feature>
<feature type="region of interest" description="Disordered" evidence="2">
    <location>
        <begin position="169"/>
        <end position="206"/>
    </location>
</feature>
<sequence length="206" mass="22714">MEEKNIKDTIRAKAAEAAEAAAEAAETQDKEEYGDIRIADEVICIVASLAAQEVPGVVGMSGGLTDGINRFLGKENASKGVHLHFEGKTVNASVYIVIEYGCCIPEIALEVQEKVKDAIEAMTGYEVQFVDVNVEGVAKRRESELEKESSSDVDMAEILQAQAKRAEATEANSFEQQLVNLHDNHDFELPPEEDMDEKHRKFLEED</sequence>
<evidence type="ECO:0000256" key="2">
    <source>
        <dbReference type="SAM" id="MobiDB-lite"/>
    </source>
</evidence>
<dbReference type="RefSeq" id="WP_009145025.1">
    <property type="nucleotide sequence ID" value="NZ_CABKPS010000022.1"/>
</dbReference>
<reference evidence="3 4" key="1">
    <citation type="journal article" date="2016" name="Nat. Biotechnol.">
        <title>Measurement of bacterial replication rates in microbial communities.</title>
        <authorList>
            <person name="Brown C.T."/>
            <person name="Olm M.R."/>
            <person name="Thomas B.C."/>
            <person name="Banfield J.F."/>
        </authorList>
    </citation>
    <scope>NUCLEOTIDE SEQUENCE [LARGE SCALE GENOMIC DNA]</scope>
    <source>
        <strain evidence="3">46_33</strain>
    </source>
</reference>
<dbReference type="GeneID" id="78524487"/>
<accession>A0A1Q6R5D3</accession>
<evidence type="ECO:0000256" key="1">
    <source>
        <dbReference type="ARBA" id="ARBA00005721"/>
    </source>
</evidence>